<keyword evidence="1" id="KW-1133">Transmembrane helix</keyword>
<keyword evidence="1" id="KW-0472">Membrane</keyword>
<dbReference type="EMBL" id="JACXVP010000010">
    <property type="protein sequence ID" value="KAG5580080.1"/>
    <property type="molecule type" value="Genomic_DNA"/>
</dbReference>
<evidence type="ECO:0000313" key="2">
    <source>
        <dbReference type="EMBL" id="KAG5580080.1"/>
    </source>
</evidence>
<dbReference type="Proteomes" id="UP000824120">
    <property type="component" value="Chromosome 10"/>
</dbReference>
<keyword evidence="1" id="KW-0812">Transmembrane</keyword>
<proteinExistence type="predicted"/>
<gene>
    <name evidence="2" type="ORF">H5410_050707</name>
</gene>
<evidence type="ECO:0000313" key="3">
    <source>
        <dbReference type="Proteomes" id="UP000824120"/>
    </source>
</evidence>
<evidence type="ECO:0000256" key="1">
    <source>
        <dbReference type="SAM" id="Phobius"/>
    </source>
</evidence>
<reference evidence="2 3" key="1">
    <citation type="submission" date="2020-09" db="EMBL/GenBank/DDBJ databases">
        <title>De no assembly of potato wild relative species, Solanum commersonii.</title>
        <authorList>
            <person name="Cho K."/>
        </authorList>
    </citation>
    <scope>NUCLEOTIDE SEQUENCE [LARGE SCALE GENOMIC DNA]</scope>
    <source>
        <strain evidence="2">LZ3.2</strain>
        <tissue evidence="2">Leaf</tissue>
    </source>
</reference>
<sequence>ELNFEPRSHSVSIMAVAEFVMLVVIIWEYGRRLPKAEIGNLLVRQQCPLRCVAMVHMTI</sequence>
<organism evidence="2 3">
    <name type="scientific">Solanum commersonii</name>
    <name type="common">Commerson's wild potato</name>
    <name type="synonym">Commerson's nightshade</name>
    <dbReference type="NCBI Taxonomy" id="4109"/>
    <lineage>
        <taxon>Eukaryota</taxon>
        <taxon>Viridiplantae</taxon>
        <taxon>Streptophyta</taxon>
        <taxon>Embryophyta</taxon>
        <taxon>Tracheophyta</taxon>
        <taxon>Spermatophyta</taxon>
        <taxon>Magnoliopsida</taxon>
        <taxon>eudicotyledons</taxon>
        <taxon>Gunneridae</taxon>
        <taxon>Pentapetalae</taxon>
        <taxon>asterids</taxon>
        <taxon>lamiids</taxon>
        <taxon>Solanales</taxon>
        <taxon>Solanaceae</taxon>
        <taxon>Solanoideae</taxon>
        <taxon>Solaneae</taxon>
        <taxon>Solanum</taxon>
    </lineage>
</organism>
<keyword evidence="3" id="KW-1185">Reference proteome</keyword>
<feature type="transmembrane region" description="Helical" evidence="1">
    <location>
        <begin position="12"/>
        <end position="30"/>
    </location>
</feature>
<protein>
    <submittedName>
        <fullName evidence="2">Uncharacterized protein</fullName>
    </submittedName>
</protein>
<feature type="non-terminal residue" evidence="2">
    <location>
        <position position="1"/>
    </location>
</feature>
<name>A0A9J5WYR0_SOLCO</name>
<accession>A0A9J5WYR0</accession>
<comment type="caution">
    <text evidence="2">The sequence shown here is derived from an EMBL/GenBank/DDBJ whole genome shotgun (WGS) entry which is preliminary data.</text>
</comment>
<dbReference type="AlphaFoldDB" id="A0A9J5WYR0"/>